<reference evidence="4 5" key="1">
    <citation type="submission" date="2017-02" db="EMBL/GenBank/DDBJ databases">
        <authorList>
            <person name="Peterson S.W."/>
        </authorList>
    </citation>
    <scope>NUCLEOTIDE SEQUENCE [LARGE SCALE GENOMIC DNA]</scope>
    <source>
        <strain evidence="4 5">B Ar 00.02</strain>
    </source>
</reference>
<evidence type="ECO:0000259" key="3">
    <source>
        <dbReference type="Pfam" id="PF00561"/>
    </source>
</evidence>
<gene>
    <name evidence="4" type="ORF">FM101_01210</name>
</gene>
<dbReference type="InterPro" id="IPR000073">
    <property type="entry name" value="AB_hydrolase_1"/>
</dbReference>
<dbReference type="GO" id="GO:0016691">
    <property type="term" value="F:chloride peroxidase activity"/>
    <property type="evidence" value="ECO:0007669"/>
    <property type="project" value="UniProtKB-EC"/>
</dbReference>
<dbReference type="EC" id="1.11.1.10" evidence="4"/>
<dbReference type="InterPro" id="IPR000639">
    <property type="entry name" value="Epox_hydrolase-like"/>
</dbReference>
<feature type="domain" description="AB hydrolase-1" evidence="3">
    <location>
        <begin position="26"/>
        <end position="261"/>
    </location>
</feature>
<evidence type="ECO:0000313" key="5">
    <source>
        <dbReference type="Proteomes" id="UP000195913"/>
    </source>
</evidence>
<dbReference type="PRINTS" id="PR00111">
    <property type="entry name" value="ABHYDROLASE"/>
</dbReference>
<comment type="similarity">
    <text evidence="2">Belongs to the AB hydrolase superfamily. Bacterial non-heme haloperoxidase / perhydrolase family.</text>
</comment>
<keyword evidence="5" id="KW-1185">Reference proteome</keyword>
<evidence type="ECO:0000313" key="4">
    <source>
        <dbReference type="EMBL" id="SJM48284.1"/>
    </source>
</evidence>
<organism evidence="4 5">
    <name type="scientific">Arthrobacter rhombi</name>
    <dbReference type="NCBI Taxonomy" id="71253"/>
    <lineage>
        <taxon>Bacteria</taxon>
        <taxon>Bacillati</taxon>
        <taxon>Actinomycetota</taxon>
        <taxon>Actinomycetes</taxon>
        <taxon>Micrococcales</taxon>
        <taxon>Micrococcaceae</taxon>
        <taxon>Arthrobacter</taxon>
    </lineage>
</organism>
<dbReference type="Pfam" id="PF00561">
    <property type="entry name" value="Abhydrolase_1"/>
    <property type="match status" value="1"/>
</dbReference>
<dbReference type="FunFam" id="3.40.50.1820:FF:000205">
    <property type="entry name" value="Non-haem bromoperoxidase BPO-A2"/>
    <property type="match status" value="1"/>
</dbReference>
<dbReference type="Gene3D" id="3.40.50.1820">
    <property type="entry name" value="alpha/beta hydrolase"/>
    <property type="match status" value="1"/>
</dbReference>
<keyword evidence="1 4" id="KW-0575">Peroxidase</keyword>
<keyword evidence="4" id="KW-0560">Oxidoreductase</keyword>
<dbReference type="AlphaFoldDB" id="A0A1R4EXB4"/>
<dbReference type="SUPFAM" id="SSF53474">
    <property type="entry name" value="alpha/beta-Hydrolases"/>
    <property type="match status" value="1"/>
</dbReference>
<sequence length="276" mass="29319">MISMPQITGADGNTLNYQDTAGEGRPVVLIHGWPLDGTSWANQVGPLAEKGHRVITYDRRGFGASEPAARYDYDALAADVAALLEGLDLKDVTLVGFSMGGGEVARYVSAHGEQRLHSIIFAAGVPPFLLKTDGNPDGPLEEAQANEMKSQLTADRNAFFEGFTPGFYSAGDQLCVSEDQLKETIAVSCRSNEAAAVACMDAFGTTDFREDLPSITVPTLVIHGDSDGVVPFEGSGQRTHEAIGHSELVVIEGAPHGLIVSHAGEFNSALLDFLDR</sequence>
<evidence type="ECO:0000256" key="1">
    <source>
        <dbReference type="ARBA" id="ARBA00022559"/>
    </source>
</evidence>
<dbReference type="PRINTS" id="PR00412">
    <property type="entry name" value="EPOXHYDRLASE"/>
</dbReference>
<accession>A0A1R4EXB4</accession>
<dbReference type="PANTHER" id="PTHR43433:SF4">
    <property type="entry name" value="NON-HEME CHLOROPEROXIDASE-RELATED"/>
    <property type="match status" value="1"/>
</dbReference>
<protein>
    <submittedName>
        <fullName evidence="4">Non-heme chloroperoxidase</fullName>
        <ecNumber evidence="4">1.11.1.10</ecNumber>
    </submittedName>
</protein>
<evidence type="ECO:0000256" key="2">
    <source>
        <dbReference type="ARBA" id="ARBA00038128"/>
    </source>
</evidence>
<proteinExistence type="inferred from homology"/>
<dbReference type="Proteomes" id="UP000195913">
    <property type="component" value="Unassembled WGS sequence"/>
</dbReference>
<dbReference type="InterPro" id="IPR050471">
    <property type="entry name" value="AB_hydrolase"/>
</dbReference>
<dbReference type="InterPro" id="IPR029058">
    <property type="entry name" value="AB_hydrolase_fold"/>
</dbReference>
<name>A0A1R4EXB4_9MICC</name>
<dbReference type="EMBL" id="FUHW01000007">
    <property type="protein sequence ID" value="SJM48284.1"/>
    <property type="molecule type" value="Genomic_DNA"/>
</dbReference>
<dbReference type="PANTHER" id="PTHR43433">
    <property type="entry name" value="HYDROLASE, ALPHA/BETA FOLD FAMILY PROTEIN"/>
    <property type="match status" value="1"/>
</dbReference>